<evidence type="ECO:0000313" key="1">
    <source>
        <dbReference type="EMBL" id="AOJ08430.1"/>
    </source>
</evidence>
<sequence length="65" mass="7471">MEIEAGQIVFMSPYLVHKITTSDTVNWKLSLSCRFDDFSRNQSSRHNSVSAYRTVVDRQVYLSGV</sequence>
<reference evidence="1 2" key="1">
    <citation type="submission" date="2015-12" db="EMBL/GenBank/DDBJ databases">
        <title>Diversity of Burkholderia near neighbor genomes.</title>
        <authorList>
            <person name="Sahl J."/>
            <person name="Wagner D."/>
            <person name="Keim P."/>
        </authorList>
    </citation>
    <scope>NUCLEOTIDE SEQUENCE [LARGE SCALE GENOMIC DNA]</scope>
    <source>
        <strain evidence="1 2">BDU8</strain>
    </source>
</reference>
<dbReference type="Proteomes" id="UP000067711">
    <property type="component" value="Chromosome 1"/>
</dbReference>
<dbReference type="EMBL" id="CP013389">
    <property type="protein sequence ID" value="AOJ08430.1"/>
    <property type="molecule type" value="Genomic_DNA"/>
</dbReference>
<gene>
    <name evidence="1" type="ORF">WS71_13330</name>
</gene>
<dbReference type="AlphaFoldDB" id="A0A1B4FXM3"/>
<organism evidence="1 2">
    <name type="scientific">Burkholderia mayonis</name>
    <dbReference type="NCBI Taxonomy" id="1385591"/>
    <lineage>
        <taxon>Bacteria</taxon>
        <taxon>Pseudomonadati</taxon>
        <taxon>Pseudomonadota</taxon>
        <taxon>Betaproteobacteria</taxon>
        <taxon>Burkholderiales</taxon>
        <taxon>Burkholderiaceae</taxon>
        <taxon>Burkholderia</taxon>
        <taxon>pseudomallei group</taxon>
    </lineage>
</organism>
<protein>
    <submittedName>
        <fullName evidence="1">Uncharacterized protein</fullName>
    </submittedName>
</protein>
<accession>A0A1B4FXM3</accession>
<evidence type="ECO:0000313" key="2">
    <source>
        <dbReference type="Proteomes" id="UP000067711"/>
    </source>
</evidence>
<name>A0A1B4FXM3_9BURK</name>
<proteinExistence type="predicted"/>